<dbReference type="VEuPathDB" id="FungiDB:CC1G_01480"/>
<feature type="chain" id="PRO_5002724609" evidence="2">
    <location>
        <begin position="25"/>
        <end position="457"/>
    </location>
</feature>
<evidence type="ECO:0000313" key="3">
    <source>
        <dbReference type="EMBL" id="EAU87833.2"/>
    </source>
</evidence>
<sequence length="457" mass="50232">MFALLATLRAALLVAFIAVGCVQALPQSSAPPSPELLEVSRNPELLIHAAEIGEFTVVPGPGLPSLESLNLTSRDLVVRALDRIERHKEAQEDNERLGSLTKRYTPTCSWGQYISYANALVCFEYLHSIGGVTCAVPSSGSRFCHTVSGTDDVAWHGRVNGVSYAQSSCAHVADGGIWVLNNCISSAFPFIAVLNEGTNAAWGNENLIVEVLRFHRFLTSIQKPTSKVMVRSEDMDTRALESGRLALRDGKIRVPSQTRLSCQDPPRRPSLMKSAKTNHSRKADDESSLSYIPCKDCRAAIIRKDMLTCHSPGLPGSATWRPLPANYLDYNGHFLYGFPVTVEKMEKVGMRLGLPVGYGVVTDAGKVAWRLEEMTMWKHAICFSSARPNAKCVEEGMTFRSDIYDVDAVYLLVLGCSSSARLYHRRPTPEQMEVLEKYLGEVQISVPSTGSHRKAVA</sequence>
<dbReference type="InParanoid" id="A8NHQ4"/>
<name>A8NHQ4_COPC7</name>
<reference evidence="3 4" key="1">
    <citation type="journal article" date="2010" name="Proc. Natl. Acad. Sci. U.S.A.">
        <title>Insights into evolution of multicellular fungi from the assembled chromosomes of the mushroom Coprinopsis cinerea (Coprinus cinereus).</title>
        <authorList>
            <person name="Stajich J.E."/>
            <person name="Wilke S.K."/>
            <person name="Ahren D."/>
            <person name="Au C.H."/>
            <person name="Birren B.W."/>
            <person name="Borodovsky M."/>
            <person name="Burns C."/>
            <person name="Canback B."/>
            <person name="Casselton L.A."/>
            <person name="Cheng C.K."/>
            <person name="Deng J."/>
            <person name="Dietrich F.S."/>
            <person name="Fargo D.C."/>
            <person name="Farman M.L."/>
            <person name="Gathman A.C."/>
            <person name="Goldberg J."/>
            <person name="Guigo R."/>
            <person name="Hoegger P.J."/>
            <person name="Hooker J.B."/>
            <person name="Huggins A."/>
            <person name="James T.Y."/>
            <person name="Kamada T."/>
            <person name="Kilaru S."/>
            <person name="Kodira C."/>
            <person name="Kues U."/>
            <person name="Kupfer D."/>
            <person name="Kwan H.S."/>
            <person name="Lomsadze A."/>
            <person name="Li W."/>
            <person name="Lilly W.W."/>
            <person name="Ma L.J."/>
            <person name="Mackey A.J."/>
            <person name="Manning G."/>
            <person name="Martin F."/>
            <person name="Muraguchi H."/>
            <person name="Natvig D.O."/>
            <person name="Palmerini H."/>
            <person name="Ramesh M.A."/>
            <person name="Rehmeyer C.J."/>
            <person name="Roe B.A."/>
            <person name="Shenoy N."/>
            <person name="Stanke M."/>
            <person name="Ter-Hovhannisyan V."/>
            <person name="Tunlid A."/>
            <person name="Velagapudi R."/>
            <person name="Vision T.J."/>
            <person name="Zeng Q."/>
            <person name="Zolan M.E."/>
            <person name="Pukkila P.J."/>
        </authorList>
    </citation>
    <scope>NUCLEOTIDE SEQUENCE [LARGE SCALE GENOMIC DNA]</scope>
    <source>
        <strain evidence="4">Okayama-7 / 130 / ATCC MYA-4618 / FGSC 9003</strain>
    </source>
</reference>
<accession>A8NHQ4</accession>
<evidence type="ECO:0000256" key="2">
    <source>
        <dbReference type="SAM" id="SignalP"/>
    </source>
</evidence>
<feature type="region of interest" description="Disordered" evidence="1">
    <location>
        <begin position="256"/>
        <end position="284"/>
    </location>
</feature>
<evidence type="ECO:0000313" key="4">
    <source>
        <dbReference type="Proteomes" id="UP000001861"/>
    </source>
</evidence>
<dbReference type="KEGG" id="cci:CC1G_01480"/>
<dbReference type="Proteomes" id="UP000001861">
    <property type="component" value="Unassembled WGS sequence"/>
</dbReference>
<keyword evidence="4" id="KW-1185">Reference proteome</keyword>
<dbReference type="STRING" id="240176.A8NHQ4"/>
<comment type="caution">
    <text evidence="3">The sequence shown here is derived from an EMBL/GenBank/DDBJ whole genome shotgun (WGS) entry which is preliminary data.</text>
</comment>
<dbReference type="GeneID" id="6010313"/>
<organism evidence="3 4">
    <name type="scientific">Coprinopsis cinerea (strain Okayama-7 / 130 / ATCC MYA-4618 / FGSC 9003)</name>
    <name type="common">Inky cap fungus</name>
    <name type="synonym">Hormographiella aspergillata</name>
    <dbReference type="NCBI Taxonomy" id="240176"/>
    <lineage>
        <taxon>Eukaryota</taxon>
        <taxon>Fungi</taxon>
        <taxon>Dikarya</taxon>
        <taxon>Basidiomycota</taxon>
        <taxon>Agaricomycotina</taxon>
        <taxon>Agaricomycetes</taxon>
        <taxon>Agaricomycetidae</taxon>
        <taxon>Agaricales</taxon>
        <taxon>Agaricineae</taxon>
        <taxon>Psathyrellaceae</taxon>
        <taxon>Coprinopsis</taxon>
    </lineage>
</organism>
<proteinExistence type="predicted"/>
<evidence type="ECO:0000256" key="1">
    <source>
        <dbReference type="SAM" id="MobiDB-lite"/>
    </source>
</evidence>
<dbReference type="EMBL" id="AACS02000010">
    <property type="protein sequence ID" value="EAU87833.2"/>
    <property type="molecule type" value="Genomic_DNA"/>
</dbReference>
<dbReference type="AlphaFoldDB" id="A8NHQ4"/>
<protein>
    <submittedName>
        <fullName evidence="3">Uncharacterized protein</fullName>
    </submittedName>
</protein>
<dbReference type="RefSeq" id="XP_001833803.2">
    <property type="nucleotide sequence ID" value="XM_001833751.2"/>
</dbReference>
<dbReference type="OrthoDB" id="2686356at2759"/>
<dbReference type="HOGENOM" id="CLU_598532_0_0_1"/>
<gene>
    <name evidence="3" type="ORF">CC1G_01480</name>
</gene>
<feature type="signal peptide" evidence="2">
    <location>
        <begin position="1"/>
        <end position="24"/>
    </location>
</feature>
<keyword evidence="2" id="KW-0732">Signal</keyword>